<dbReference type="RefSeq" id="WP_284937369.1">
    <property type="nucleotide sequence ID" value="NZ_JANURM010000004.1"/>
</dbReference>
<evidence type="ECO:0008006" key="3">
    <source>
        <dbReference type="Google" id="ProtNLM"/>
    </source>
</evidence>
<evidence type="ECO:0000313" key="2">
    <source>
        <dbReference type="Proteomes" id="UP001173801"/>
    </source>
</evidence>
<reference evidence="1" key="2">
    <citation type="journal article" date="2023" name="Microorganisms">
        <title>Isolation and Genomic Characteristics of Cat-Borne Campylobacter felis sp. nov. and Sheep-Borne Campylobacter ovis sp. nov.</title>
        <authorList>
            <person name="Wang H."/>
            <person name="Li Y."/>
            <person name="Gu Y."/>
            <person name="Zhou G."/>
            <person name="Chen X."/>
            <person name="Zhang X."/>
            <person name="Shao Z."/>
            <person name="Zhang J."/>
            <person name="Zhang M."/>
        </authorList>
    </citation>
    <scope>NUCLEOTIDE SEQUENCE</scope>
    <source>
        <strain evidence="1">PS10</strain>
    </source>
</reference>
<dbReference type="PROSITE" id="PS51257">
    <property type="entry name" value="PROKAR_LIPOPROTEIN"/>
    <property type="match status" value="1"/>
</dbReference>
<comment type="caution">
    <text evidence="1">The sequence shown here is derived from an EMBL/GenBank/DDBJ whole genome shotgun (WGS) entry which is preliminary data.</text>
</comment>
<sequence length="154" mass="17626">MRKIINFMVILAFFVGCSSKEIIHEPIKNEILAYTQKAEIISQNERALIVATYTNPIQKSDDENFIISINPADFKILNASVNGDFDVKFSEISDKDERLNKAGFNLPWARHYELIAPTKDSKKLVLVLKISQNDSPHEVRLEFAKVAKSLYWNP</sequence>
<evidence type="ECO:0000313" key="1">
    <source>
        <dbReference type="EMBL" id="MDL0088708.1"/>
    </source>
</evidence>
<dbReference type="EMBL" id="JANURM010000004">
    <property type="protein sequence ID" value="MDL0088708.1"/>
    <property type="molecule type" value="Genomic_DNA"/>
</dbReference>
<proteinExistence type="predicted"/>
<accession>A0ABT7HP82</accession>
<organism evidence="1 2">
    <name type="scientific">Campylobacter gastrosuis</name>
    <dbReference type="NCBI Taxonomy" id="2974576"/>
    <lineage>
        <taxon>Bacteria</taxon>
        <taxon>Pseudomonadati</taxon>
        <taxon>Campylobacterota</taxon>
        <taxon>Epsilonproteobacteria</taxon>
        <taxon>Campylobacterales</taxon>
        <taxon>Campylobacteraceae</taxon>
        <taxon>Campylobacter</taxon>
    </lineage>
</organism>
<name>A0ABT7HP82_9BACT</name>
<keyword evidence="2" id="KW-1185">Reference proteome</keyword>
<dbReference type="Proteomes" id="UP001173801">
    <property type="component" value="Unassembled WGS sequence"/>
</dbReference>
<reference evidence="1" key="1">
    <citation type="submission" date="2022-08" db="EMBL/GenBank/DDBJ databases">
        <authorList>
            <person name="Wang H."/>
        </authorList>
    </citation>
    <scope>NUCLEOTIDE SEQUENCE</scope>
    <source>
        <strain evidence="1">PS10</strain>
    </source>
</reference>
<protein>
    <recommendedName>
        <fullName evidence="3">Lipoprotein</fullName>
    </recommendedName>
</protein>
<gene>
    <name evidence="1" type="ORF">NYG85_04880</name>
</gene>